<dbReference type="SUPFAM" id="SSF81383">
    <property type="entry name" value="F-box domain"/>
    <property type="match status" value="1"/>
</dbReference>
<dbReference type="OrthoDB" id="17725at2759"/>
<evidence type="ECO:0000259" key="1">
    <source>
        <dbReference type="PROSITE" id="PS50181"/>
    </source>
</evidence>
<protein>
    <recommendedName>
        <fullName evidence="1">F-box domain-containing protein</fullName>
    </recommendedName>
</protein>
<accession>A0A9W4IZJ1</accession>
<sequence length="244" mass="28519">MPSSSFPPSSILPNQQLGSRELIVMASITTTLLDLPTELHLHIIKFLDYPSSFALSHTNQRFRAILPMEPPETREEKLSFLLAIELWPRYDHLFSCSICLKLRPRNAFTDKQIRAKRRKGAIESDHRFCLDCGCCKKFYQPGQYLRVDGREEVLCAICRERFRYGRYCMYCRMCGPCTSKEPPLPIPLALPPRELQEDRCPRFRDKGLFRDLGKPLGEFQPDDMLMAIKMSDWHSWIHRQPRVV</sequence>
<dbReference type="EMBL" id="CAJVPD010000188">
    <property type="protein sequence ID" value="CAG8363187.1"/>
    <property type="molecule type" value="Genomic_DNA"/>
</dbReference>
<dbReference type="Pfam" id="PF00646">
    <property type="entry name" value="F-box"/>
    <property type="match status" value="1"/>
</dbReference>
<dbReference type="InterPro" id="IPR001810">
    <property type="entry name" value="F-box_dom"/>
</dbReference>
<name>A0A9W4IZJ1_9EURO</name>
<dbReference type="Proteomes" id="UP001152592">
    <property type="component" value="Unassembled WGS sequence"/>
</dbReference>
<gene>
    <name evidence="2" type="ORF">PSALAMII_LOCUS3840</name>
</gene>
<feature type="domain" description="F-box" evidence="1">
    <location>
        <begin position="29"/>
        <end position="78"/>
    </location>
</feature>
<dbReference type="PROSITE" id="PS50181">
    <property type="entry name" value="FBOX"/>
    <property type="match status" value="1"/>
</dbReference>
<proteinExistence type="predicted"/>
<comment type="caution">
    <text evidence="2">The sequence shown here is derived from an EMBL/GenBank/DDBJ whole genome shotgun (WGS) entry which is preliminary data.</text>
</comment>
<dbReference type="InterPro" id="IPR036047">
    <property type="entry name" value="F-box-like_dom_sf"/>
</dbReference>
<evidence type="ECO:0000313" key="2">
    <source>
        <dbReference type="EMBL" id="CAG8363187.1"/>
    </source>
</evidence>
<evidence type="ECO:0000313" key="3">
    <source>
        <dbReference type="Proteomes" id="UP001152592"/>
    </source>
</evidence>
<dbReference type="AlphaFoldDB" id="A0A9W4IZJ1"/>
<reference evidence="2" key="1">
    <citation type="submission" date="2021-07" db="EMBL/GenBank/DDBJ databases">
        <authorList>
            <person name="Branca A.L. A."/>
        </authorList>
    </citation>
    <scope>NUCLEOTIDE SEQUENCE</scope>
</reference>
<organism evidence="2 3">
    <name type="scientific">Penicillium salamii</name>
    <dbReference type="NCBI Taxonomy" id="1612424"/>
    <lineage>
        <taxon>Eukaryota</taxon>
        <taxon>Fungi</taxon>
        <taxon>Dikarya</taxon>
        <taxon>Ascomycota</taxon>
        <taxon>Pezizomycotina</taxon>
        <taxon>Eurotiomycetes</taxon>
        <taxon>Eurotiomycetidae</taxon>
        <taxon>Eurotiales</taxon>
        <taxon>Aspergillaceae</taxon>
        <taxon>Penicillium</taxon>
    </lineage>
</organism>